<dbReference type="InterPro" id="IPR051601">
    <property type="entry name" value="Serine_prot/Carboxylest_S33"/>
</dbReference>
<evidence type="ECO:0000256" key="3">
    <source>
        <dbReference type="SAM" id="SignalP"/>
    </source>
</evidence>
<name>A0A0C3A788_SERVB</name>
<dbReference type="Gene3D" id="3.40.50.1820">
    <property type="entry name" value="alpha/beta hydrolase"/>
    <property type="match status" value="1"/>
</dbReference>
<dbReference type="AlphaFoldDB" id="A0A0C3A788"/>
<dbReference type="GO" id="GO:0016787">
    <property type="term" value="F:hydrolase activity"/>
    <property type="evidence" value="ECO:0007669"/>
    <property type="project" value="UniProtKB-KW"/>
</dbReference>
<feature type="chain" id="PRO_5002175206" evidence="3">
    <location>
        <begin position="29"/>
        <end position="576"/>
    </location>
</feature>
<organism evidence="6 7">
    <name type="scientific">Serendipita vermifera MAFF 305830</name>
    <dbReference type="NCBI Taxonomy" id="933852"/>
    <lineage>
        <taxon>Eukaryota</taxon>
        <taxon>Fungi</taxon>
        <taxon>Dikarya</taxon>
        <taxon>Basidiomycota</taxon>
        <taxon>Agaricomycotina</taxon>
        <taxon>Agaricomycetes</taxon>
        <taxon>Sebacinales</taxon>
        <taxon>Serendipitaceae</taxon>
        <taxon>Serendipita</taxon>
    </lineage>
</organism>
<dbReference type="Pfam" id="PF08386">
    <property type="entry name" value="Abhydrolase_4"/>
    <property type="match status" value="1"/>
</dbReference>
<evidence type="ECO:0000313" key="6">
    <source>
        <dbReference type="EMBL" id="KIM20520.1"/>
    </source>
</evidence>
<protein>
    <submittedName>
        <fullName evidence="6">Uncharacterized protein</fullName>
    </submittedName>
</protein>
<keyword evidence="3" id="KW-0732">Signal</keyword>
<keyword evidence="2" id="KW-0378">Hydrolase</keyword>
<dbReference type="InterPro" id="IPR029058">
    <property type="entry name" value="AB_hydrolase_fold"/>
</dbReference>
<evidence type="ECO:0000259" key="5">
    <source>
        <dbReference type="Pfam" id="PF08386"/>
    </source>
</evidence>
<reference evidence="6 7" key="1">
    <citation type="submission" date="2014-04" db="EMBL/GenBank/DDBJ databases">
        <authorList>
            <consortium name="DOE Joint Genome Institute"/>
            <person name="Kuo A."/>
            <person name="Zuccaro A."/>
            <person name="Kohler A."/>
            <person name="Nagy L.G."/>
            <person name="Floudas D."/>
            <person name="Copeland A."/>
            <person name="Barry K.W."/>
            <person name="Cichocki N."/>
            <person name="Veneault-Fourrey C."/>
            <person name="LaButti K."/>
            <person name="Lindquist E.A."/>
            <person name="Lipzen A."/>
            <person name="Lundell T."/>
            <person name="Morin E."/>
            <person name="Murat C."/>
            <person name="Sun H."/>
            <person name="Tunlid A."/>
            <person name="Henrissat B."/>
            <person name="Grigoriev I.V."/>
            <person name="Hibbett D.S."/>
            <person name="Martin F."/>
            <person name="Nordberg H.P."/>
            <person name="Cantor M.N."/>
            <person name="Hua S.X."/>
        </authorList>
    </citation>
    <scope>NUCLEOTIDE SEQUENCE [LARGE SCALE GENOMIC DNA]</scope>
    <source>
        <strain evidence="6 7">MAFF 305830</strain>
    </source>
</reference>
<gene>
    <name evidence="6" type="ORF">M408DRAFT_135233</name>
</gene>
<feature type="domain" description="AB hydrolase-1" evidence="4">
    <location>
        <begin position="93"/>
        <end position="263"/>
    </location>
</feature>
<dbReference type="EMBL" id="KN824427">
    <property type="protein sequence ID" value="KIM20520.1"/>
    <property type="molecule type" value="Genomic_DNA"/>
</dbReference>
<dbReference type="PANTHER" id="PTHR43248:SF25">
    <property type="entry name" value="AB HYDROLASE-1 DOMAIN-CONTAINING PROTEIN-RELATED"/>
    <property type="match status" value="1"/>
</dbReference>
<dbReference type="SUPFAM" id="SSF53474">
    <property type="entry name" value="alpha/beta-Hydrolases"/>
    <property type="match status" value="1"/>
</dbReference>
<dbReference type="PANTHER" id="PTHR43248">
    <property type="entry name" value="2-SUCCINYL-6-HYDROXY-2,4-CYCLOHEXADIENE-1-CARBOXYLATE SYNTHASE"/>
    <property type="match status" value="1"/>
</dbReference>
<dbReference type="Pfam" id="PF00561">
    <property type="entry name" value="Abhydrolase_1"/>
    <property type="match status" value="1"/>
</dbReference>
<dbReference type="STRING" id="933852.A0A0C3A788"/>
<dbReference type="HOGENOM" id="CLU_013364_5_1_1"/>
<proteinExistence type="inferred from homology"/>
<evidence type="ECO:0000256" key="1">
    <source>
        <dbReference type="ARBA" id="ARBA00010088"/>
    </source>
</evidence>
<sequence>MKTPSPGPQSFSFLSIFASFGLILPALAVSSPRSNAQHDTLTWGSCIAYPTPYECSTFRVPLDYARPSVGSTTLSIVRLPASTSPREGYMFYNPGGPGASGVEFVGQHGTELQAQLGAGWDVLGWDPRGIGGSGSNITLFETAAEIDTFLQQLQGTDKFDAHGNLTQSSDVAFFRSKAPEFDEFLQDFDTKYKEKSGDNLKYVGTCAVVRDLVGMTDAIYGPGSDVNFYGYSYGTLIAAYLTQMFPHRVGKVIADGVLDGYSWTRTPTVSGLATDIVDAEAALRGWSSACASSANCTLATLGNGTTEGVLRVIDSVLDTVYKTYDGTKWSLMDFTVNGTLPADIHALPFDAAASFLYSLLFNSGTWTTLDQSISGLYAIQNNLTTSLNTRSFPTASRAPILKLRSSGWGFANGAWDQREFVVTCGDSLRTSSNYTTSVVFEELIRISQTVSPHFGSVLSSRTFCHRWTTRAVERLGDIHSIPEGLNTKPKNVVLVIGNEADPITPYVSAQKLASKKRLGSKARLVKYNSIGHTSVSNPSSCINEVISSYVKGTVPVDKGDDGPDVVCEVDSTPFSA</sequence>
<comment type="similarity">
    <text evidence="1">Belongs to the peptidase S33 family.</text>
</comment>
<accession>A0A0C3A788</accession>
<dbReference type="Proteomes" id="UP000054097">
    <property type="component" value="Unassembled WGS sequence"/>
</dbReference>
<dbReference type="InterPro" id="IPR013595">
    <property type="entry name" value="Pept_S33_TAP-like_C"/>
</dbReference>
<evidence type="ECO:0000259" key="4">
    <source>
        <dbReference type="Pfam" id="PF00561"/>
    </source>
</evidence>
<evidence type="ECO:0000256" key="2">
    <source>
        <dbReference type="ARBA" id="ARBA00022801"/>
    </source>
</evidence>
<evidence type="ECO:0000313" key="7">
    <source>
        <dbReference type="Proteomes" id="UP000054097"/>
    </source>
</evidence>
<feature type="domain" description="Peptidase S33 tripeptidyl aminopeptidase-like C-terminal" evidence="5">
    <location>
        <begin position="452"/>
        <end position="556"/>
    </location>
</feature>
<keyword evidence="7" id="KW-1185">Reference proteome</keyword>
<feature type="signal peptide" evidence="3">
    <location>
        <begin position="1"/>
        <end position="28"/>
    </location>
</feature>
<dbReference type="OrthoDB" id="425534at2759"/>
<reference evidence="7" key="2">
    <citation type="submission" date="2015-01" db="EMBL/GenBank/DDBJ databases">
        <title>Evolutionary Origins and Diversification of the Mycorrhizal Mutualists.</title>
        <authorList>
            <consortium name="DOE Joint Genome Institute"/>
            <consortium name="Mycorrhizal Genomics Consortium"/>
            <person name="Kohler A."/>
            <person name="Kuo A."/>
            <person name="Nagy L.G."/>
            <person name="Floudas D."/>
            <person name="Copeland A."/>
            <person name="Barry K.W."/>
            <person name="Cichocki N."/>
            <person name="Veneault-Fourrey C."/>
            <person name="LaButti K."/>
            <person name="Lindquist E.A."/>
            <person name="Lipzen A."/>
            <person name="Lundell T."/>
            <person name="Morin E."/>
            <person name="Murat C."/>
            <person name="Riley R."/>
            <person name="Ohm R."/>
            <person name="Sun H."/>
            <person name="Tunlid A."/>
            <person name="Henrissat B."/>
            <person name="Grigoriev I.V."/>
            <person name="Hibbett D.S."/>
            <person name="Martin F."/>
        </authorList>
    </citation>
    <scope>NUCLEOTIDE SEQUENCE [LARGE SCALE GENOMIC DNA]</scope>
    <source>
        <strain evidence="7">MAFF 305830</strain>
    </source>
</reference>
<dbReference type="InterPro" id="IPR000073">
    <property type="entry name" value="AB_hydrolase_1"/>
</dbReference>